<dbReference type="GeneID" id="92742284"/>
<dbReference type="RefSeq" id="WP_306856602.1">
    <property type="nucleotide sequence ID" value="NZ_CP132968.1"/>
</dbReference>
<proteinExistence type="predicted"/>
<evidence type="ECO:0000313" key="2">
    <source>
        <dbReference type="Proteomes" id="UP001243496"/>
    </source>
</evidence>
<accession>A0AAQ3JHN3</accession>
<dbReference type="EMBL" id="CP132968">
    <property type="protein sequence ID" value="WMD16225.1"/>
    <property type="molecule type" value="Genomic_DNA"/>
</dbReference>
<sequence>MKMREVAERFRHMLKVKDCRHLCLTCEYYKICKREVNADEYEIRNEK</sequence>
<name>A0AAQ3JHN3_ANAHA</name>
<gene>
    <name evidence="1" type="ORF">RBI15_12805</name>
</gene>
<dbReference type="Proteomes" id="UP001243496">
    <property type="component" value="Chromosome"/>
</dbReference>
<protein>
    <submittedName>
        <fullName evidence="1">Uncharacterized protein</fullName>
    </submittedName>
</protein>
<reference evidence="1" key="1">
    <citation type="submission" date="2023-08" db="EMBL/GenBank/DDBJ databases">
        <title>Complete Genome Sequences of butyrate producing Anaerostipes hadrus strains BA1 and GIF7 isolated from the terminal ileum of a healthy lean male.</title>
        <authorList>
            <person name="Low A."/>
            <person name="Sheludchenko M."/>
            <person name="Cheng H.E."/>
            <person name="Koh X.Q."/>
            <person name="Lee J."/>
        </authorList>
    </citation>
    <scope>NUCLEOTIDE SEQUENCE</scope>
    <source>
        <strain evidence="1">BA1</strain>
    </source>
</reference>
<organism evidence="1 2">
    <name type="scientific">Anaerostipes hadrus</name>
    <dbReference type="NCBI Taxonomy" id="649756"/>
    <lineage>
        <taxon>Bacteria</taxon>
        <taxon>Bacillati</taxon>
        <taxon>Bacillota</taxon>
        <taxon>Clostridia</taxon>
        <taxon>Lachnospirales</taxon>
        <taxon>Lachnospiraceae</taxon>
        <taxon>Anaerostipes</taxon>
    </lineage>
</organism>
<evidence type="ECO:0000313" key="1">
    <source>
        <dbReference type="EMBL" id="WMD16225.1"/>
    </source>
</evidence>
<dbReference type="AlphaFoldDB" id="A0AAQ3JHN3"/>